<keyword evidence="2" id="KW-1185">Reference proteome</keyword>
<sequence length="116" mass="12844">MDRALERLISTTCLHDIAIGRLARTASLIVMALEFIASITCLQDIAIGRLASAASLKVMVIECIAFITYLQDMAIGQGFLRFNIYHVSTGNCYRASRIYCVSEGHGIYHVSTRHGY</sequence>
<comment type="caution">
    <text evidence="1">The sequence shown here is derived from an EMBL/GenBank/DDBJ whole genome shotgun (WGS) entry which is preliminary data.</text>
</comment>
<dbReference type="Proteomes" id="UP000828390">
    <property type="component" value="Unassembled WGS sequence"/>
</dbReference>
<evidence type="ECO:0000313" key="2">
    <source>
        <dbReference type="Proteomes" id="UP000828390"/>
    </source>
</evidence>
<proteinExistence type="predicted"/>
<dbReference type="EMBL" id="JAIWYP010000012">
    <property type="protein sequence ID" value="KAH3728164.1"/>
    <property type="molecule type" value="Genomic_DNA"/>
</dbReference>
<protein>
    <submittedName>
        <fullName evidence="1">Uncharacterized protein</fullName>
    </submittedName>
</protein>
<reference evidence="1" key="2">
    <citation type="submission" date="2020-11" db="EMBL/GenBank/DDBJ databases">
        <authorList>
            <person name="McCartney M.A."/>
            <person name="Auch B."/>
            <person name="Kono T."/>
            <person name="Mallez S."/>
            <person name="Becker A."/>
            <person name="Gohl D.M."/>
            <person name="Silverstein K.A.T."/>
            <person name="Koren S."/>
            <person name="Bechman K.B."/>
            <person name="Herman A."/>
            <person name="Abrahante J.E."/>
            <person name="Garbe J."/>
        </authorList>
    </citation>
    <scope>NUCLEOTIDE SEQUENCE</scope>
    <source>
        <strain evidence="1">Duluth1</strain>
        <tissue evidence="1">Whole animal</tissue>
    </source>
</reference>
<dbReference type="AlphaFoldDB" id="A0A9D4CML8"/>
<evidence type="ECO:0000313" key="1">
    <source>
        <dbReference type="EMBL" id="KAH3728164.1"/>
    </source>
</evidence>
<gene>
    <name evidence="1" type="ORF">DPMN_054111</name>
</gene>
<organism evidence="1 2">
    <name type="scientific">Dreissena polymorpha</name>
    <name type="common">Zebra mussel</name>
    <name type="synonym">Mytilus polymorpha</name>
    <dbReference type="NCBI Taxonomy" id="45954"/>
    <lineage>
        <taxon>Eukaryota</taxon>
        <taxon>Metazoa</taxon>
        <taxon>Spiralia</taxon>
        <taxon>Lophotrochozoa</taxon>
        <taxon>Mollusca</taxon>
        <taxon>Bivalvia</taxon>
        <taxon>Autobranchia</taxon>
        <taxon>Heteroconchia</taxon>
        <taxon>Euheterodonta</taxon>
        <taxon>Imparidentia</taxon>
        <taxon>Neoheterodontei</taxon>
        <taxon>Myida</taxon>
        <taxon>Dreissenoidea</taxon>
        <taxon>Dreissenidae</taxon>
        <taxon>Dreissena</taxon>
    </lineage>
</organism>
<name>A0A9D4CML8_DREPO</name>
<reference evidence="1" key="1">
    <citation type="journal article" date="2019" name="bioRxiv">
        <title>The Genome of the Zebra Mussel, Dreissena polymorpha: A Resource for Invasive Species Research.</title>
        <authorList>
            <person name="McCartney M.A."/>
            <person name="Auch B."/>
            <person name="Kono T."/>
            <person name="Mallez S."/>
            <person name="Zhang Y."/>
            <person name="Obille A."/>
            <person name="Becker A."/>
            <person name="Abrahante J.E."/>
            <person name="Garbe J."/>
            <person name="Badalamenti J.P."/>
            <person name="Herman A."/>
            <person name="Mangelson H."/>
            <person name="Liachko I."/>
            <person name="Sullivan S."/>
            <person name="Sone E.D."/>
            <person name="Koren S."/>
            <person name="Silverstein K.A.T."/>
            <person name="Beckman K.B."/>
            <person name="Gohl D.M."/>
        </authorList>
    </citation>
    <scope>NUCLEOTIDE SEQUENCE</scope>
    <source>
        <strain evidence="1">Duluth1</strain>
        <tissue evidence="1">Whole animal</tissue>
    </source>
</reference>
<accession>A0A9D4CML8</accession>